<feature type="compositionally biased region" description="Low complexity" evidence="1">
    <location>
        <begin position="46"/>
        <end position="65"/>
    </location>
</feature>
<protein>
    <recommendedName>
        <fullName evidence="4">Secreted protein/lipoprotein</fullName>
    </recommendedName>
</protein>
<dbReference type="Proteomes" id="UP001596222">
    <property type="component" value="Unassembled WGS sequence"/>
</dbReference>
<evidence type="ECO:0000313" key="3">
    <source>
        <dbReference type="Proteomes" id="UP001596222"/>
    </source>
</evidence>
<proteinExistence type="predicted"/>
<feature type="region of interest" description="Disordered" evidence="1">
    <location>
        <begin position="37"/>
        <end position="65"/>
    </location>
</feature>
<sequence length="204" mass="21546">MAISTADRGQTRRGLRAVAWGAAALTCVSLLSGCGSKKSDESLGEDPVPSAPSSAASSAPASADPQDAAKAEVVAVYRKYWDAQVQAYAKASPVGTDLDKYAFDKALSLALGELANLHNNGNVIKGEVKVDPKVSTISLDEKPKKATISDCVDVSRWVLQNAKSGQAVPLPKERLTRFQASFSLRTVGDAWKVVESKQLDKPCA</sequence>
<dbReference type="RefSeq" id="WP_382049144.1">
    <property type="nucleotide sequence ID" value="NZ_JBHSKJ010000022.1"/>
</dbReference>
<name>A0ABW0A8T3_9ACTN</name>
<reference evidence="3" key="1">
    <citation type="journal article" date="2019" name="Int. J. Syst. Evol. Microbiol.">
        <title>The Global Catalogue of Microorganisms (GCM) 10K type strain sequencing project: providing services to taxonomists for standard genome sequencing and annotation.</title>
        <authorList>
            <consortium name="The Broad Institute Genomics Platform"/>
            <consortium name="The Broad Institute Genome Sequencing Center for Infectious Disease"/>
            <person name="Wu L."/>
            <person name="Ma J."/>
        </authorList>
    </citation>
    <scope>NUCLEOTIDE SEQUENCE [LARGE SCALE GENOMIC DNA]</scope>
    <source>
        <strain evidence="3">CGMCC 4.1641</strain>
    </source>
</reference>
<evidence type="ECO:0000256" key="1">
    <source>
        <dbReference type="SAM" id="MobiDB-lite"/>
    </source>
</evidence>
<evidence type="ECO:0008006" key="4">
    <source>
        <dbReference type="Google" id="ProtNLM"/>
    </source>
</evidence>
<comment type="caution">
    <text evidence="2">The sequence shown here is derived from an EMBL/GenBank/DDBJ whole genome shotgun (WGS) entry which is preliminary data.</text>
</comment>
<dbReference type="EMBL" id="JBHSKJ010000022">
    <property type="protein sequence ID" value="MFC5148950.1"/>
    <property type="molecule type" value="Genomic_DNA"/>
</dbReference>
<organism evidence="2 3">
    <name type="scientific">Streptomyces aureoversilis</name>
    <dbReference type="NCBI Taxonomy" id="67277"/>
    <lineage>
        <taxon>Bacteria</taxon>
        <taxon>Bacillati</taxon>
        <taxon>Actinomycetota</taxon>
        <taxon>Actinomycetes</taxon>
        <taxon>Kitasatosporales</taxon>
        <taxon>Streptomycetaceae</taxon>
        <taxon>Streptomyces</taxon>
    </lineage>
</organism>
<gene>
    <name evidence="2" type="ORF">ACFPP6_30230</name>
</gene>
<accession>A0ABW0A8T3</accession>
<evidence type="ECO:0000313" key="2">
    <source>
        <dbReference type="EMBL" id="MFC5148950.1"/>
    </source>
</evidence>
<keyword evidence="3" id="KW-1185">Reference proteome</keyword>